<comment type="caution">
    <text evidence="10">The sequence shown here is derived from an EMBL/GenBank/DDBJ whole genome shotgun (WGS) entry which is preliminary data.</text>
</comment>
<feature type="domain" description="SUN" evidence="9">
    <location>
        <begin position="779"/>
        <end position="940"/>
    </location>
</feature>
<dbReference type="FunFam" id="2.60.120.260:FF:000009">
    <property type="entry name" value="SUN domain-containing protein 1 isoform X1"/>
    <property type="match status" value="1"/>
</dbReference>
<evidence type="ECO:0000256" key="6">
    <source>
        <dbReference type="SAM" id="Coils"/>
    </source>
</evidence>
<dbReference type="InterPro" id="IPR045119">
    <property type="entry name" value="SUN1-5"/>
</dbReference>
<dbReference type="InterPro" id="IPR040994">
    <property type="entry name" value="Sun_CC2"/>
</dbReference>
<dbReference type="Proteomes" id="UP000664991">
    <property type="component" value="Unassembled WGS sequence"/>
</dbReference>
<dbReference type="PANTHER" id="PTHR12911:SF22">
    <property type="entry name" value="SUN DOMAIN-CONTAINING PROTEIN 2"/>
    <property type="match status" value="1"/>
</dbReference>
<dbReference type="InterPro" id="IPR012919">
    <property type="entry name" value="SUN_dom"/>
</dbReference>
<keyword evidence="3 6" id="KW-0175">Coiled coil</keyword>
<protein>
    <recommendedName>
        <fullName evidence="9">SUN domain-containing protein</fullName>
    </recommendedName>
</protein>
<gene>
    <name evidence="10" type="ORF">JEQ12_015142</name>
</gene>
<dbReference type="EMBL" id="JAEMGP010000003">
    <property type="protein sequence ID" value="KAG5212713.1"/>
    <property type="molecule type" value="Genomic_DNA"/>
</dbReference>
<dbReference type="GO" id="GO:0043495">
    <property type="term" value="F:protein-membrane adaptor activity"/>
    <property type="evidence" value="ECO:0007669"/>
    <property type="project" value="TreeGrafter"/>
</dbReference>
<evidence type="ECO:0000256" key="3">
    <source>
        <dbReference type="ARBA" id="ARBA00023054"/>
    </source>
</evidence>
<feature type="region of interest" description="Disordered" evidence="7">
    <location>
        <begin position="328"/>
        <end position="357"/>
    </location>
</feature>
<comment type="subcellular location">
    <subcellularLocation>
        <location evidence="5">Nucleus inner membrane</location>
        <topology evidence="5">Single-pass type II membrane protein</topology>
    </subcellularLocation>
</comment>
<feature type="compositionally biased region" description="Polar residues" evidence="7">
    <location>
        <begin position="76"/>
        <end position="90"/>
    </location>
</feature>
<evidence type="ECO:0000256" key="5">
    <source>
        <dbReference type="ARBA" id="ARBA00037816"/>
    </source>
</evidence>
<dbReference type="PROSITE" id="PS51469">
    <property type="entry name" value="SUN"/>
    <property type="match status" value="1"/>
</dbReference>
<keyword evidence="4 8" id="KW-0472">Membrane</keyword>
<dbReference type="Gene3D" id="2.60.120.260">
    <property type="entry name" value="Galactose-binding domain-like"/>
    <property type="match status" value="1"/>
</dbReference>
<dbReference type="GO" id="GO:0005637">
    <property type="term" value="C:nuclear inner membrane"/>
    <property type="evidence" value="ECO:0007669"/>
    <property type="project" value="UniProtKB-SubCell"/>
</dbReference>
<keyword evidence="1 8" id="KW-0812">Transmembrane</keyword>
<feature type="transmembrane region" description="Helical" evidence="8">
    <location>
        <begin position="436"/>
        <end position="457"/>
    </location>
</feature>
<evidence type="ECO:0000256" key="1">
    <source>
        <dbReference type="ARBA" id="ARBA00022692"/>
    </source>
</evidence>
<reference evidence="10 11" key="1">
    <citation type="submission" date="2020-12" db="EMBL/GenBank/DDBJ databases">
        <title>De novo assembly of Tibetan sheep genome.</title>
        <authorList>
            <person name="Li X."/>
        </authorList>
    </citation>
    <scope>NUCLEOTIDE SEQUENCE [LARGE SCALE GENOMIC DNA]</scope>
    <source>
        <tissue evidence="10">Heart</tissue>
    </source>
</reference>
<feature type="compositionally biased region" description="Low complexity" evidence="7">
    <location>
        <begin position="233"/>
        <end position="247"/>
    </location>
</feature>
<evidence type="ECO:0000256" key="8">
    <source>
        <dbReference type="SAM" id="Phobius"/>
    </source>
</evidence>
<evidence type="ECO:0000256" key="2">
    <source>
        <dbReference type="ARBA" id="ARBA00022989"/>
    </source>
</evidence>
<dbReference type="CDD" id="cd21438">
    <property type="entry name" value="SUN2_cc1"/>
    <property type="match status" value="1"/>
</dbReference>
<feature type="region of interest" description="Disordered" evidence="7">
    <location>
        <begin position="190"/>
        <end position="281"/>
    </location>
</feature>
<feature type="region of interest" description="Disordered" evidence="7">
    <location>
        <begin position="75"/>
        <end position="95"/>
    </location>
</feature>
<dbReference type="Pfam" id="PF07738">
    <property type="entry name" value="Sad1_UNC"/>
    <property type="match status" value="1"/>
</dbReference>
<name>A0A836AEB9_SHEEP</name>
<evidence type="ECO:0000313" key="11">
    <source>
        <dbReference type="Proteomes" id="UP000664991"/>
    </source>
</evidence>
<evidence type="ECO:0000259" key="9">
    <source>
        <dbReference type="PROSITE" id="PS51469"/>
    </source>
</evidence>
<evidence type="ECO:0000256" key="7">
    <source>
        <dbReference type="SAM" id="MobiDB-lite"/>
    </source>
</evidence>
<dbReference type="Pfam" id="PF18580">
    <property type="entry name" value="HTH_SUN2"/>
    <property type="match status" value="1"/>
</dbReference>
<keyword evidence="2 8" id="KW-1133">Transmembrane helix</keyword>
<accession>A0A836AEB9</accession>
<evidence type="ECO:0000313" key="10">
    <source>
        <dbReference type="EMBL" id="KAG5212713.1"/>
    </source>
</evidence>
<dbReference type="GO" id="GO:0034993">
    <property type="term" value="C:meiotic nuclear membrane microtubule tethering complex"/>
    <property type="evidence" value="ECO:0007669"/>
    <property type="project" value="TreeGrafter"/>
</dbReference>
<feature type="coiled-coil region" evidence="6">
    <location>
        <begin position="598"/>
        <end position="662"/>
    </location>
</feature>
<feature type="transmembrane region" description="Helical" evidence="8">
    <location>
        <begin position="387"/>
        <end position="405"/>
    </location>
</feature>
<evidence type="ECO:0000256" key="4">
    <source>
        <dbReference type="ARBA" id="ARBA00023136"/>
    </source>
</evidence>
<organism evidence="10 11">
    <name type="scientific">Ovis aries</name>
    <name type="common">Sheep</name>
    <dbReference type="NCBI Taxonomy" id="9940"/>
    <lineage>
        <taxon>Eukaryota</taxon>
        <taxon>Metazoa</taxon>
        <taxon>Chordata</taxon>
        <taxon>Craniata</taxon>
        <taxon>Vertebrata</taxon>
        <taxon>Euteleostomi</taxon>
        <taxon>Mammalia</taxon>
        <taxon>Eutheria</taxon>
        <taxon>Laurasiatheria</taxon>
        <taxon>Artiodactyla</taxon>
        <taxon>Ruminantia</taxon>
        <taxon>Pecora</taxon>
        <taxon>Bovidae</taxon>
        <taxon>Caprinae</taxon>
        <taxon>Ovis</taxon>
    </lineage>
</organism>
<sequence>MYMAMSTPGQKDKLFCVTSRRSSLTNNPEVWGSPDKAAPTTGGPLQIHVMRTSEGSSGGDRGLAVCPRDHPPLSGPISSSVPQGSFSQCPSADPPDGLSPAHPAFCKIDLPCLPVDQFGKEAREPVFLAVHKLSVATGAHTVRWPHVLEGPEVPFLPKATLATCHSWYSPQGCSHSKSKKAKVLAPRPYRVSLRSTGTQKIAGGGKGPPAHLIMSRRSQRLTRYSSQGDDDGGSSSSGGSSVMGSQSTLFKDSPLRTLKKKSNNSKRLSPAPQLGPSSDAHTSYYSESVVRESYIGSPRAASIAASLTRNSLLDDPYWSEDLRVRRRRGTGGTDSSKVNGLPENKLSEDFLGSSSGYSSEDDYVGYSETDHRDSGSRLRNAVSRAGCLLWMVVTSPGRLFGLLYWWIGTTWYRLTTAASLLDVFVLTRRFSSLKTFLWFLLLLLLLTGLTYGAWYFYPFGLQTLHPAVVSWWASKGSIGQREVWESRDSSPHFQAEQRILSRVHSLERRLDALAAEFSSSWQKEAMRLERLELQQGAGRQGGGGGGLSHEDTLALLEGLVSRHEAALKEDLRRDTAARIQEELVTLRSEHQQDSEDLFKKIVQASQEYEARLQQLKSEWQRMTQESFQENAMKELGRLEGQLAGLRQELAALTLKQSSVEDQVGLLPQQLQAVRDDVESQFPAWVSQFLLRGGGTRTGLLQREEMEAQLRDLESKILTHVAEMQGKSAREAVASLGLTLQREGVIGVTEEQVHRIVSQALKRYSEDRIGMVDYALESGGASVISTRCSETYETKTALLSLFGIPLWYHSQSPRVILQPDVHPGNCWAFQGPQGFAVVRLSARIRPTAVTLEHVPKSLSPNSTISSAPKDFAIFGFDEDLQQEGTLLGQFTYDQDGEPIQTFYFQDPKMATYQVVELRILTNWGHPEYTCIYRFRVHGEPAH</sequence>
<dbReference type="AlphaFoldDB" id="A0A836AEB9"/>
<proteinExistence type="predicted"/>
<dbReference type="PANTHER" id="PTHR12911">
    <property type="entry name" value="SAD1/UNC-84-LIKE PROTEIN-RELATED"/>
    <property type="match status" value="1"/>
</dbReference>